<keyword evidence="7" id="KW-0067">ATP-binding</keyword>
<dbReference type="PANTHER" id="PTHR43654:SF1">
    <property type="entry name" value="ISOPENTENYL PHOSPHATE KINASE"/>
    <property type="match status" value="1"/>
</dbReference>
<proteinExistence type="predicted"/>
<dbReference type="SMART" id="SM00359">
    <property type="entry name" value="PUA"/>
    <property type="match status" value="1"/>
</dbReference>
<reference evidence="9 10" key="1">
    <citation type="submission" date="2010-10" db="EMBL/GenBank/DDBJ databases">
        <title>Complete sequence of Frankia sp. EuI1c.</title>
        <authorList>
            <consortium name="US DOE Joint Genome Institute"/>
            <person name="Lucas S."/>
            <person name="Copeland A."/>
            <person name="Lapidus A."/>
            <person name="Cheng J.-F."/>
            <person name="Bruce D."/>
            <person name="Goodwin L."/>
            <person name="Pitluck S."/>
            <person name="Chertkov O."/>
            <person name="Detter J.C."/>
            <person name="Han C."/>
            <person name="Tapia R."/>
            <person name="Land M."/>
            <person name="Hauser L."/>
            <person name="Jeffries C."/>
            <person name="Kyrpides N."/>
            <person name="Ivanova N."/>
            <person name="Mikhailova N."/>
            <person name="Beauchemin N."/>
            <person name="Sen A."/>
            <person name="Sur S.A."/>
            <person name="Gtari M."/>
            <person name="Wall L."/>
            <person name="Tisa L."/>
            <person name="Woyke T."/>
        </authorList>
    </citation>
    <scope>NUCLEOTIDE SEQUENCE [LARGE SCALE GENOMIC DNA]</scope>
    <source>
        <strain evidence="10">DSM 45817 / CECT 9037 / EuI1c</strain>
    </source>
</reference>
<keyword evidence="2" id="KW-0028">Amino-acid biosynthesis</keyword>
<evidence type="ECO:0000256" key="2">
    <source>
        <dbReference type="ARBA" id="ARBA00022605"/>
    </source>
</evidence>
<dbReference type="KEGG" id="fri:FraEuI1c_5033"/>
<organism evidence="9 10">
    <name type="scientific">Pseudofrankia inefficax (strain DSM 45817 / CECT 9037 / DDB 130130 / EuI1c)</name>
    <name type="common">Frankia inefficax</name>
    <dbReference type="NCBI Taxonomy" id="298654"/>
    <lineage>
        <taxon>Bacteria</taxon>
        <taxon>Bacillati</taxon>
        <taxon>Actinomycetota</taxon>
        <taxon>Actinomycetes</taxon>
        <taxon>Frankiales</taxon>
        <taxon>Frankiaceae</taxon>
        <taxon>Pseudofrankia</taxon>
    </lineage>
</organism>
<evidence type="ECO:0000259" key="8">
    <source>
        <dbReference type="SMART" id="SM00359"/>
    </source>
</evidence>
<protein>
    <submittedName>
        <fullName evidence="9">Glutamate 5-kinase</fullName>
        <ecNumber evidence="9">2.7.2.11</ecNumber>
    </submittedName>
</protein>
<dbReference type="InParanoid" id="E3J4A3"/>
<dbReference type="GO" id="GO:0005829">
    <property type="term" value="C:cytosol"/>
    <property type="evidence" value="ECO:0007669"/>
    <property type="project" value="TreeGrafter"/>
</dbReference>
<dbReference type="HOGENOM" id="CLU_025400_2_0_11"/>
<dbReference type="InterPro" id="IPR015947">
    <property type="entry name" value="PUA-like_sf"/>
</dbReference>
<evidence type="ECO:0000313" key="10">
    <source>
        <dbReference type="Proteomes" id="UP000002484"/>
    </source>
</evidence>
<dbReference type="GO" id="GO:0008652">
    <property type="term" value="P:amino acid biosynthetic process"/>
    <property type="evidence" value="ECO:0007669"/>
    <property type="project" value="UniProtKB-KW"/>
</dbReference>
<keyword evidence="1" id="KW-0963">Cytoplasm</keyword>
<dbReference type="PANTHER" id="PTHR43654">
    <property type="entry name" value="GLUTAMATE 5-KINASE"/>
    <property type="match status" value="1"/>
</dbReference>
<dbReference type="EC" id="2.7.2.11" evidence="9"/>
<dbReference type="InterPro" id="IPR002478">
    <property type="entry name" value="PUA"/>
</dbReference>
<dbReference type="GO" id="GO:0005524">
    <property type="term" value="F:ATP binding"/>
    <property type="evidence" value="ECO:0007669"/>
    <property type="project" value="UniProtKB-KW"/>
</dbReference>
<dbReference type="Pfam" id="PF01472">
    <property type="entry name" value="PUA"/>
    <property type="match status" value="1"/>
</dbReference>
<gene>
    <name evidence="9" type="ordered locus">FraEuI1c_5033</name>
</gene>
<evidence type="ECO:0000256" key="6">
    <source>
        <dbReference type="ARBA" id="ARBA00022777"/>
    </source>
</evidence>
<keyword evidence="6 9" id="KW-0418">Kinase</keyword>
<sequence>MKILVVKLGSSSVTRASGPDPRLLTNTLDSALEAHGLGWGVVIVSSGAVSSGTAHLARTGVPEFSGRLAAAVGQPYLLAIYRSVADMSGRNVAQILLADQDLRNPRKMAVIAQVLRESVENGVIPIVNGNDATDEAASDNDAIAAGVAVMTGADKLLLLTDVDGVYEHSPAVDAAPIPEINAHEIHEVTTYRGGTGRGGMRSKVRAAELAAHNGIETMIASARRPSAVVDFIKDEPRGTRVRPTNKRFDVEKRWIAGVAVSHGALVVNLAAETGIGWGSSLFASGIKRVRGTFRPGDVVDIVSPQGRLLGRGVSRTSALLVELVRSMSIEEIALVLVGVLRRFADAGTPLAATSPARPVVQNALARLDRMSPENIRTLAIEILTLYPSAAVAAVLPNGQRTASDRLLERFVHLVGDLSFIDRSRLVVYHPFAPGPAPG</sequence>
<evidence type="ECO:0000256" key="3">
    <source>
        <dbReference type="ARBA" id="ARBA00022650"/>
    </source>
</evidence>
<dbReference type="InterPro" id="IPR005715">
    <property type="entry name" value="Glu_5kinase/COase_Synthase"/>
</dbReference>
<dbReference type="STRING" id="298654.FraEuI1c_5033"/>
<accession>E3J4A3</accession>
<dbReference type="SUPFAM" id="SSF88697">
    <property type="entry name" value="PUA domain-like"/>
    <property type="match status" value="1"/>
</dbReference>
<name>E3J4A3_PSEI1</name>
<keyword evidence="4 9" id="KW-0808">Transferase</keyword>
<dbReference type="SUPFAM" id="SSF53633">
    <property type="entry name" value="Carbamate kinase-like"/>
    <property type="match status" value="1"/>
</dbReference>
<dbReference type="Gene3D" id="2.30.130.10">
    <property type="entry name" value="PUA domain"/>
    <property type="match status" value="1"/>
</dbReference>
<evidence type="ECO:0000256" key="5">
    <source>
        <dbReference type="ARBA" id="ARBA00022741"/>
    </source>
</evidence>
<dbReference type="InterPro" id="IPR036393">
    <property type="entry name" value="AceGlu_kinase-like_sf"/>
</dbReference>
<dbReference type="InterPro" id="IPR001048">
    <property type="entry name" value="Asp/Glu/Uridylate_kinase"/>
</dbReference>
<dbReference type="AlphaFoldDB" id="E3J4A3"/>
<dbReference type="CDD" id="cd21157">
    <property type="entry name" value="PUA_G5K"/>
    <property type="match status" value="1"/>
</dbReference>
<keyword evidence="5" id="KW-0547">Nucleotide-binding</keyword>
<feature type="domain" description="PUA" evidence="8">
    <location>
        <begin position="263"/>
        <end position="344"/>
    </location>
</feature>
<dbReference type="Gene3D" id="3.40.1160.10">
    <property type="entry name" value="Acetylglutamate kinase-like"/>
    <property type="match status" value="1"/>
</dbReference>
<evidence type="ECO:0000256" key="7">
    <source>
        <dbReference type="ARBA" id="ARBA00022840"/>
    </source>
</evidence>
<dbReference type="NCBIfam" id="TIGR01027">
    <property type="entry name" value="proB"/>
    <property type="match status" value="1"/>
</dbReference>
<keyword evidence="10" id="KW-1185">Reference proteome</keyword>
<dbReference type="eggNOG" id="COG0263">
    <property type="taxonomic scope" value="Bacteria"/>
</dbReference>
<dbReference type="PRINTS" id="PR00474">
    <property type="entry name" value="GLU5KINASE"/>
</dbReference>
<evidence type="ECO:0000313" key="9">
    <source>
        <dbReference type="EMBL" id="ADP83022.1"/>
    </source>
</evidence>
<dbReference type="GO" id="GO:0004349">
    <property type="term" value="F:glutamate 5-kinase activity"/>
    <property type="evidence" value="ECO:0007669"/>
    <property type="project" value="UniProtKB-EC"/>
</dbReference>
<dbReference type="InterPro" id="IPR001057">
    <property type="entry name" value="Glu/AcGlu_kinase"/>
</dbReference>
<evidence type="ECO:0000256" key="4">
    <source>
        <dbReference type="ARBA" id="ARBA00022679"/>
    </source>
</evidence>
<evidence type="ECO:0000256" key="1">
    <source>
        <dbReference type="ARBA" id="ARBA00022490"/>
    </source>
</evidence>
<dbReference type="EMBL" id="CP002299">
    <property type="protein sequence ID" value="ADP83022.1"/>
    <property type="molecule type" value="Genomic_DNA"/>
</dbReference>
<dbReference type="Proteomes" id="UP000002484">
    <property type="component" value="Chromosome"/>
</dbReference>
<dbReference type="OrthoDB" id="9804434at2"/>
<dbReference type="Pfam" id="PF00696">
    <property type="entry name" value="AA_kinase"/>
    <property type="match status" value="1"/>
</dbReference>
<dbReference type="RefSeq" id="WP_013426140.1">
    <property type="nucleotide sequence ID" value="NC_014666.1"/>
</dbReference>
<dbReference type="InterPro" id="IPR036974">
    <property type="entry name" value="PUA_sf"/>
</dbReference>
<dbReference type="FunFam" id="3.40.1160.10:FF:000006">
    <property type="entry name" value="Glutamate 5-kinase"/>
    <property type="match status" value="1"/>
</dbReference>
<dbReference type="PROSITE" id="PS50890">
    <property type="entry name" value="PUA"/>
    <property type="match status" value="1"/>
</dbReference>
<dbReference type="GO" id="GO:0003723">
    <property type="term" value="F:RNA binding"/>
    <property type="evidence" value="ECO:0007669"/>
    <property type="project" value="InterPro"/>
</dbReference>
<keyword evidence="3" id="KW-0641">Proline biosynthesis</keyword>